<accession>A0ABW1KBD7</accession>
<dbReference type="PANTHER" id="PTHR46112:SF3">
    <property type="entry name" value="AMINOPEPTIDASE YPDF"/>
    <property type="match status" value="1"/>
</dbReference>
<dbReference type="EMBL" id="JBHSPR010000013">
    <property type="protein sequence ID" value="MFC6018387.1"/>
    <property type="molecule type" value="Genomic_DNA"/>
</dbReference>
<sequence length="220" mass="23612">MRLAAQLADLAVAAAVNAARDGATENDVAAAAHAAQIGAGGEYPALPHYISSGDRLELGHAHWTDTPLHRGSLVKMEYLGVRRRYHAGLTRMVSLGPPDPQVAADVELCLRLQDETFASLRPDTSVDRLSREARQRLADTGRPAYRIRLGYSMGIGFPPIAGEGQTADFREGAPWLLAAGMVFPMLSVLRVGLVVSDTVLITDAGHERLTATPRQLLIAE</sequence>
<dbReference type="InterPro" id="IPR000994">
    <property type="entry name" value="Pept_M24"/>
</dbReference>
<comment type="caution">
    <text evidence="2">The sequence shown here is derived from an EMBL/GenBank/DDBJ whole genome shotgun (WGS) entry which is preliminary data.</text>
</comment>
<dbReference type="RefSeq" id="WP_377423788.1">
    <property type="nucleotide sequence ID" value="NZ_JBHSPR010000013.1"/>
</dbReference>
<dbReference type="InterPro" id="IPR036005">
    <property type="entry name" value="Creatinase/aminopeptidase-like"/>
</dbReference>
<protein>
    <submittedName>
        <fullName evidence="2">M24 family metallopeptidase</fullName>
    </submittedName>
</protein>
<dbReference type="Gene3D" id="3.90.230.10">
    <property type="entry name" value="Creatinase/methionine aminopeptidase superfamily"/>
    <property type="match status" value="1"/>
</dbReference>
<name>A0ABW1KBD7_9ACTN</name>
<keyword evidence="3" id="KW-1185">Reference proteome</keyword>
<feature type="domain" description="Peptidase M24" evidence="1">
    <location>
        <begin position="1"/>
        <end position="203"/>
    </location>
</feature>
<organism evidence="2 3">
    <name type="scientific">Plantactinospora solaniradicis</name>
    <dbReference type="NCBI Taxonomy" id="1723736"/>
    <lineage>
        <taxon>Bacteria</taxon>
        <taxon>Bacillati</taxon>
        <taxon>Actinomycetota</taxon>
        <taxon>Actinomycetes</taxon>
        <taxon>Micromonosporales</taxon>
        <taxon>Micromonosporaceae</taxon>
        <taxon>Plantactinospora</taxon>
    </lineage>
</organism>
<dbReference type="SUPFAM" id="SSF55920">
    <property type="entry name" value="Creatinase/aminopeptidase"/>
    <property type="match status" value="1"/>
</dbReference>
<dbReference type="CDD" id="cd01066">
    <property type="entry name" value="APP_MetAP"/>
    <property type="match status" value="1"/>
</dbReference>
<gene>
    <name evidence="2" type="ORF">ACFP2T_19510</name>
</gene>
<dbReference type="Proteomes" id="UP001596203">
    <property type="component" value="Unassembled WGS sequence"/>
</dbReference>
<reference evidence="3" key="1">
    <citation type="journal article" date="2019" name="Int. J. Syst. Evol. Microbiol.">
        <title>The Global Catalogue of Microorganisms (GCM) 10K type strain sequencing project: providing services to taxonomists for standard genome sequencing and annotation.</title>
        <authorList>
            <consortium name="The Broad Institute Genomics Platform"/>
            <consortium name="The Broad Institute Genome Sequencing Center for Infectious Disease"/>
            <person name="Wu L."/>
            <person name="Ma J."/>
        </authorList>
    </citation>
    <scope>NUCLEOTIDE SEQUENCE [LARGE SCALE GENOMIC DNA]</scope>
    <source>
        <strain evidence="3">ZS-35-S2</strain>
    </source>
</reference>
<dbReference type="PANTHER" id="PTHR46112">
    <property type="entry name" value="AMINOPEPTIDASE"/>
    <property type="match status" value="1"/>
</dbReference>
<dbReference type="Pfam" id="PF00557">
    <property type="entry name" value="Peptidase_M24"/>
    <property type="match status" value="1"/>
</dbReference>
<evidence type="ECO:0000313" key="2">
    <source>
        <dbReference type="EMBL" id="MFC6018387.1"/>
    </source>
</evidence>
<evidence type="ECO:0000313" key="3">
    <source>
        <dbReference type="Proteomes" id="UP001596203"/>
    </source>
</evidence>
<evidence type="ECO:0000259" key="1">
    <source>
        <dbReference type="Pfam" id="PF00557"/>
    </source>
</evidence>
<dbReference type="InterPro" id="IPR050659">
    <property type="entry name" value="Peptidase_M24B"/>
</dbReference>
<proteinExistence type="predicted"/>